<dbReference type="InterPro" id="IPR011506">
    <property type="entry name" value="Planctomycete_extracellular"/>
</dbReference>
<dbReference type="GO" id="GO:0016020">
    <property type="term" value="C:membrane"/>
    <property type="evidence" value="ECO:0007669"/>
    <property type="project" value="InterPro"/>
</dbReference>
<dbReference type="Gene3D" id="2.60.40.3440">
    <property type="match status" value="1"/>
</dbReference>
<protein>
    <recommendedName>
        <fullName evidence="1">peptidylprolyl isomerase</fullName>
        <ecNumber evidence="1">5.2.1.8</ecNumber>
    </recommendedName>
</protein>
<dbReference type="InterPro" id="IPR013783">
    <property type="entry name" value="Ig-like_fold"/>
</dbReference>
<reference evidence="6 7" key="1">
    <citation type="submission" date="2019-02" db="EMBL/GenBank/DDBJ databases">
        <title>Deep-cultivation of Planctomycetes and their phenomic and genomic characterization uncovers novel biology.</title>
        <authorList>
            <person name="Wiegand S."/>
            <person name="Jogler M."/>
            <person name="Boedeker C."/>
            <person name="Pinto D."/>
            <person name="Vollmers J."/>
            <person name="Rivas-Marin E."/>
            <person name="Kohn T."/>
            <person name="Peeters S.H."/>
            <person name="Heuer A."/>
            <person name="Rast P."/>
            <person name="Oberbeckmann S."/>
            <person name="Bunk B."/>
            <person name="Jeske O."/>
            <person name="Meyerdierks A."/>
            <person name="Storesund J.E."/>
            <person name="Kallscheuer N."/>
            <person name="Luecker S."/>
            <person name="Lage O.M."/>
            <person name="Pohl T."/>
            <person name="Merkel B.J."/>
            <person name="Hornburger P."/>
            <person name="Mueller R.-W."/>
            <person name="Bruemmer F."/>
            <person name="Labrenz M."/>
            <person name="Spormann A.M."/>
            <person name="Op Den Camp H."/>
            <person name="Overmann J."/>
            <person name="Amann R."/>
            <person name="Jetten M.S.M."/>
            <person name="Mascher T."/>
            <person name="Medema M.H."/>
            <person name="Devos D.P."/>
            <person name="Kaster A.-K."/>
            <person name="Ovreas L."/>
            <person name="Rohde M."/>
            <person name="Galperin M.Y."/>
            <person name="Jogler C."/>
        </authorList>
    </citation>
    <scope>NUCLEOTIDE SEQUENCE [LARGE SCALE GENOMIC DNA]</scope>
    <source>
        <strain evidence="6 7">Pla22</strain>
    </source>
</reference>
<evidence type="ECO:0000256" key="3">
    <source>
        <dbReference type="ARBA" id="ARBA00023235"/>
    </source>
</evidence>
<sequence length="1620" mass="167321">MTPKANRNSKSRLSLSRLLGGLFSPGSDSPAEPKRGRLLLESLEKRQLMAGDMELLFTDGTSSSSEVASQTSGLQLEGVGEGEAAPDLVQFAKDLAAKGVEFYGAHWCPACTAQKELFADGKDDLPFTEVTDANRQFLPIAGPTQLNIVEIPTWDFPNGTRLTGVQSLAALSAAAEVPIPTSDQPTIQTIGDLTVRSGAPLHVPVDAYDPGNGPLTTTVTVEDPTLLTATVLTGNRSIRIDMATYGDMVFELFEQRAPRPAGRVIELAEDGFYDGQIFHRVVDGFVLQTGSPDGSGSLGSTLGTFSDQFHPDLQHIGEGVLSFAKTSLDDTNNSQFFITETDTRHLDFNHSVFGQLVEGFDVREAISSTAVNNTTENRPVTDVVIESVTVFDDTENSVVMLKGVGNKTGTTNVTFTVTDSNGNSFSETVAVTVVADTGTNSNGQPYLLDIPTPTPVSGNQPATLTLSSVDVEGDPVQYFASTTSNNATVNVNPTTGQLTVTPVSGFEGNVSVTVGVRASASSPVDTEVIQFTFEGEGAITPTSIDLQAGSDTGISNTDNITNAGTLSFLVSGTVAGQQIELVNTANNVVLGTVVASGTTAVVTTNNFAALGTGTYNVAARSKVGTDSSSLSPAITINYDRTLPSSVVASALKTANVGRPYISDLVSTEEGTGLVYEITSGPTGATINASTGVINWSPVESQLGSQSFAIKLTDAAGNVRSESFNVAVAGEPLVEILLGVTDTQGNAITSLDVGQKFLLTFTAADARLFNKPGVFAAYADILFDSTLVRRVAGTPIQYADDFTLTRKGTFGTGIIDELGAVSSQLQATNEAQSLIATIEMEAIASGSVTIRSAPATDSNSETLIFGVDERIDAEDSISYGSVSLAIGQNFIVRPDTFTVAEDSATTSFDVLANDEVTGTGSLSIVSVTQPASGGTVALSGGSVNFTPAANFVGNAVFTYRVSNSTGIQQDASVTVTVTGVNDPPTGVADSVTVDQNSTNNTLDVLANDSSAPDTGETLTITAVSTPNNGGTVTINSTNNALVYTPAAGYVGGDSFTYTLSDGTLTTTVSVNVTVITADDPPTAVNDSFSITEDAASTTYDVRANDTRDADNQAFVVNSVGTPSQGGTASVSADGNTIRYAPAANFNGVETVTYTIRDTGGGIAVGTATFTVAAVNDPPPASNLTQTLNRGAGETVVFQLDNAINVDSGETLSVSTFDASTTAGGSVRLDSATGRLFYTPPSATFSGSDSFTYTVADSTGMTATGTISITVLDYVARDIVYSITGSSALRLGSSNIMLRGNNILGEEVNVAGTASSTGVSFPGVLPGEYTIEVPAIPFLVGGEQAQSIPVSSDADDGNATIQSTLGTLRPEYISIRDFLRSTPRQSLLVAVAPGQSSLMTTTTPSTDTIENATAQLDASGQNLTIRGTLTDATTSEVENIEVTLPASNDRRVEARGEVDGLRLYKVSVEESEVEFTTTSTTTTTAAASLLTQTASESAEIAANSAASTNSLTLGSTVPEAESAAVSSTSAENVYAPAPEGSSSSALVLSTGEADVWTDTPADLVDSPATASFENTANNDVSVDAAMQSVSEQLTLQSRTADSLSESKTLSEEGIDTVLGELA</sequence>
<evidence type="ECO:0000256" key="1">
    <source>
        <dbReference type="ARBA" id="ARBA00013194"/>
    </source>
</evidence>
<dbReference type="Gene3D" id="3.40.30.10">
    <property type="entry name" value="Glutaredoxin"/>
    <property type="match status" value="1"/>
</dbReference>
<evidence type="ECO:0000259" key="5">
    <source>
        <dbReference type="PROSITE" id="PS50072"/>
    </source>
</evidence>
<dbReference type="Pfam" id="PF19077">
    <property type="entry name" value="Big_13"/>
    <property type="match status" value="1"/>
</dbReference>
<dbReference type="InterPro" id="IPR044016">
    <property type="entry name" value="Big_13"/>
</dbReference>
<proteinExistence type="predicted"/>
<dbReference type="Proteomes" id="UP000316598">
    <property type="component" value="Unassembled WGS sequence"/>
</dbReference>
<keyword evidence="3 6" id="KW-0413">Isomerase</keyword>
<dbReference type="EC" id="5.2.1.8" evidence="1"/>
<accession>A0A5C5WWJ7</accession>
<feature type="compositionally biased region" description="Polar residues" evidence="4">
    <location>
        <begin position="1593"/>
        <end position="1605"/>
    </location>
</feature>
<dbReference type="Gene3D" id="2.60.40.2810">
    <property type="match status" value="3"/>
</dbReference>
<dbReference type="EMBL" id="SJPI01000001">
    <property type="protein sequence ID" value="TWT55077.1"/>
    <property type="molecule type" value="Genomic_DNA"/>
</dbReference>
<dbReference type="NCBIfam" id="NF012211">
    <property type="entry name" value="tand_rpt_95"/>
    <property type="match status" value="4"/>
</dbReference>
<dbReference type="InterPro" id="IPR044666">
    <property type="entry name" value="Cyclophilin_A-like"/>
</dbReference>
<keyword evidence="7" id="KW-1185">Reference proteome</keyword>
<dbReference type="Pfam" id="PF07595">
    <property type="entry name" value="Planc_extracel"/>
    <property type="match status" value="1"/>
</dbReference>
<evidence type="ECO:0000313" key="7">
    <source>
        <dbReference type="Proteomes" id="UP000316598"/>
    </source>
</evidence>
<evidence type="ECO:0000256" key="4">
    <source>
        <dbReference type="SAM" id="MobiDB-lite"/>
    </source>
</evidence>
<dbReference type="PANTHER" id="PTHR45625:SF4">
    <property type="entry name" value="PEPTIDYLPROLYL ISOMERASE DOMAIN AND WD REPEAT-CONTAINING PROTEIN 1"/>
    <property type="match status" value="1"/>
</dbReference>
<dbReference type="PANTHER" id="PTHR45625">
    <property type="entry name" value="PEPTIDYL-PROLYL CIS-TRANS ISOMERASE-RELATED"/>
    <property type="match status" value="1"/>
</dbReference>
<dbReference type="InterPro" id="IPR015919">
    <property type="entry name" value="Cadherin-like_sf"/>
</dbReference>
<gene>
    <name evidence="6" type="ORF">Pla22_27310</name>
</gene>
<dbReference type="Pfam" id="PF05345">
    <property type="entry name" value="He_PIG"/>
    <property type="match status" value="1"/>
</dbReference>
<dbReference type="CDD" id="cd00317">
    <property type="entry name" value="cyclophilin"/>
    <property type="match status" value="1"/>
</dbReference>
<dbReference type="GO" id="GO:0003755">
    <property type="term" value="F:peptidyl-prolyl cis-trans isomerase activity"/>
    <property type="evidence" value="ECO:0007669"/>
    <property type="project" value="UniProtKB-KW"/>
</dbReference>
<dbReference type="InterPro" id="IPR029000">
    <property type="entry name" value="Cyclophilin-like_dom_sf"/>
</dbReference>
<name>A0A5C5WWJ7_9BACT</name>
<evidence type="ECO:0000313" key="6">
    <source>
        <dbReference type="EMBL" id="TWT55077.1"/>
    </source>
</evidence>
<keyword evidence="2" id="KW-0697">Rotamase</keyword>
<dbReference type="Gene3D" id="2.60.40.10">
    <property type="entry name" value="Immunoglobulins"/>
    <property type="match status" value="2"/>
</dbReference>
<evidence type="ECO:0000256" key="2">
    <source>
        <dbReference type="ARBA" id="ARBA00023110"/>
    </source>
</evidence>
<organism evidence="6 7">
    <name type="scientific">Rubripirellula amarantea</name>
    <dbReference type="NCBI Taxonomy" id="2527999"/>
    <lineage>
        <taxon>Bacteria</taxon>
        <taxon>Pseudomonadati</taxon>
        <taxon>Planctomycetota</taxon>
        <taxon>Planctomycetia</taxon>
        <taxon>Pirellulales</taxon>
        <taxon>Pirellulaceae</taxon>
        <taxon>Rubripirellula</taxon>
    </lineage>
</organism>
<dbReference type="InterPro" id="IPR002130">
    <property type="entry name" value="Cyclophilin-type_PPIase_dom"/>
</dbReference>
<dbReference type="Gene3D" id="2.40.100.10">
    <property type="entry name" value="Cyclophilin-like"/>
    <property type="match status" value="1"/>
</dbReference>
<dbReference type="PRINTS" id="PR00153">
    <property type="entry name" value="CSAPPISMRASE"/>
</dbReference>
<dbReference type="Pfam" id="PF00160">
    <property type="entry name" value="Pro_isomerase"/>
    <property type="match status" value="1"/>
</dbReference>
<feature type="domain" description="PPIase cyclophilin-type" evidence="5">
    <location>
        <begin position="235"/>
        <end position="390"/>
    </location>
</feature>
<dbReference type="PROSITE" id="PS50072">
    <property type="entry name" value="CSA_PPIASE_2"/>
    <property type="match status" value="1"/>
</dbReference>
<dbReference type="Pfam" id="PF17963">
    <property type="entry name" value="Big_9"/>
    <property type="match status" value="5"/>
</dbReference>
<dbReference type="GO" id="GO:0005509">
    <property type="term" value="F:calcium ion binding"/>
    <property type="evidence" value="ECO:0007669"/>
    <property type="project" value="InterPro"/>
</dbReference>
<comment type="caution">
    <text evidence="6">The sequence shown here is derived from an EMBL/GenBank/DDBJ whole genome shotgun (WGS) entry which is preliminary data.</text>
</comment>
<feature type="region of interest" description="Disordered" evidence="4">
    <location>
        <begin position="1593"/>
        <end position="1613"/>
    </location>
</feature>
<dbReference type="SUPFAM" id="SSF49313">
    <property type="entry name" value="Cadherin-like"/>
    <property type="match status" value="2"/>
</dbReference>
<dbReference type="SUPFAM" id="SSF50891">
    <property type="entry name" value="Cyclophilin-like"/>
    <property type="match status" value="1"/>
</dbReference>